<evidence type="ECO:0000256" key="1">
    <source>
        <dbReference type="SAM" id="Phobius"/>
    </source>
</evidence>
<reference evidence="2 3" key="1">
    <citation type="submission" date="2019-11" db="EMBL/GenBank/DDBJ databases">
        <title>Whole-genome sequence of a Rhodoblastus acidophilus DSM 142.</title>
        <authorList>
            <person name="Kyndt J.A."/>
            <person name="Meyer T.E."/>
        </authorList>
    </citation>
    <scope>NUCLEOTIDE SEQUENCE [LARGE SCALE GENOMIC DNA]</scope>
    <source>
        <strain evidence="2 3">DSM 142</strain>
    </source>
</reference>
<keyword evidence="1" id="KW-0472">Membrane</keyword>
<evidence type="ECO:0000313" key="3">
    <source>
        <dbReference type="Proteomes" id="UP000439113"/>
    </source>
</evidence>
<protein>
    <submittedName>
        <fullName evidence="2">Ribonuclease</fullName>
    </submittedName>
</protein>
<keyword evidence="1" id="KW-0812">Transmembrane</keyword>
<comment type="caution">
    <text evidence="2">The sequence shown here is derived from an EMBL/GenBank/DDBJ whole genome shotgun (WGS) entry which is preliminary data.</text>
</comment>
<dbReference type="AlphaFoldDB" id="A0A6N8DLG5"/>
<dbReference type="RefSeq" id="WP_155444682.1">
    <property type="nucleotide sequence ID" value="NZ_JAOQNR010000002.1"/>
</dbReference>
<organism evidence="2 3">
    <name type="scientific">Rhodoblastus acidophilus</name>
    <name type="common">Rhodopseudomonas acidophila</name>
    <dbReference type="NCBI Taxonomy" id="1074"/>
    <lineage>
        <taxon>Bacteria</taxon>
        <taxon>Pseudomonadati</taxon>
        <taxon>Pseudomonadota</taxon>
        <taxon>Alphaproteobacteria</taxon>
        <taxon>Hyphomicrobiales</taxon>
        <taxon>Rhodoblastaceae</taxon>
        <taxon>Rhodoblastus</taxon>
    </lineage>
</organism>
<proteinExistence type="predicted"/>
<name>A0A6N8DLG5_RHOAC</name>
<dbReference type="EMBL" id="WNKS01000002">
    <property type="protein sequence ID" value="MTV30021.1"/>
    <property type="molecule type" value="Genomic_DNA"/>
</dbReference>
<dbReference type="OrthoDB" id="9998842at2"/>
<accession>A0A6N8DLG5</accession>
<feature type="transmembrane region" description="Helical" evidence="1">
    <location>
        <begin position="59"/>
        <end position="81"/>
    </location>
</feature>
<keyword evidence="1" id="KW-1133">Transmembrane helix</keyword>
<evidence type="ECO:0000313" key="2">
    <source>
        <dbReference type="EMBL" id="MTV30021.1"/>
    </source>
</evidence>
<sequence length="85" mass="9570">MEQRVGALEQKLDRIENILVRLEPDIRDFARNGAKQADLHKVQLELSEIKGKLSSYPTWWMLLVAVIATWGAGAGIVFSLLSKVH</sequence>
<dbReference type="Proteomes" id="UP000439113">
    <property type="component" value="Unassembled WGS sequence"/>
</dbReference>
<gene>
    <name evidence="2" type="ORF">GJ654_03325</name>
</gene>